<dbReference type="GO" id="GO:0008170">
    <property type="term" value="F:N-methyltransferase activity"/>
    <property type="evidence" value="ECO:0007669"/>
    <property type="project" value="InterPro"/>
</dbReference>
<evidence type="ECO:0000256" key="3">
    <source>
        <dbReference type="ARBA" id="ARBA00022679"/>
    </source>
</evidence>
<dbReference type="GO" id="GO:0009307">
    <property type="term" value="P:DNA restriction-modification system"/>
    <property type="evidence" value="ECO:0007669"/>
    <property type="project" value="UniProtKB-KW"/>
</dbReference>
<evidence type="ECO:0000256" key="1">
    <source>
        <dbReference type="ARBA" id="ARBA00006594"/>
    </source>
</evidence>
<gene>
    <name evidence="7" type="ORF">EBO34_18960</name>
</gene>
<keyword evidence="5" id="KW-0680">Restriction system</keyword>
<evidence type="ECO:0000313" key="7">
    <source>
        <dbReference type="EMBL" id="RNA66212.1"/>
    </source>
</evidence>
<dbReference type="Pfam" id="PF01555">
    <property type="entry name" value="N6_N4_Mtase"/>
    <property type="match status" value="1"/>
</dbReference>
<comment type="caution">
    <text evidence="7">The sequence shown here is derived from an EMBL/GenBank/DDBJ whole genome shotgun (WGS) entry which is preliminary data.</text>
</comment>
<dbReference type="SUPFAM" id="SSF53335">
    <property type="entry name" value="S-adenosyl-L-methionine-dependent methyltransferases"/>
    <property type="match status" value="1"/>
</dbReference>
<evidence type="ECO:0000256" key="2">
    <source>
        <dbReference type="ARBA" id="ARBA00022603"/>
    </source>
</evidence>
<dbReference type="RefSeq" id="WP_122901588.1">
    <property type="nucleotide sequence ID" value="NZ_RHIB01000004.1"/>
</dbReference>
<dbReference type="GO" id="GO:0032259">
    <property type="term" value="P:methylation"/>
    <property type="evidence" value="ECO:0007669"/>
    <property type="project" value="UniProtKB-KW"/>
</dbReference>
<comment type="similarity">
    <text evidence="1">Belongs to the N(4)/N(6)-methyltransferase family.</text>
</comment>
<dbReference type="InterPro" id="IPR029063">
    <property type="entry name" value="SAM-dependent_MTases_sf"/>
</dbReference>
<dbReference type="PRINTS" id="PR00506">
    <property type="entry name" value="D21N6MTFRASE"/>
</dbReference>
<protein>
    <submittedName>
        <fullName evidence="7">Site-specific DNA-methyltransferase</fullName>
    </submittedName>
</protein>
<feature type="domain" description="DNA methylase N-4/N-6" evidence="6">
    <location>
        <begin position="81"/>
        <end position="358"/>
    </location>
</feature>
<keyword evidence="4" id="KW-0949">S-adenosyl-L-methionine</keyword>
<dbReference type="Proteomes" id="UP000278746">
    <property type="component" value="Unassembled WGS sequence"/>
</dbReference>
<proteinExistence type="inferred from homology"/>
<dbReference type="Gene3D" id="3.40.50.150">
    <property type="entry name" value="Vaccinia Virus protein VP39"/>
    <property type="match status" value="1"/>
</dbReference>
<organism evidence="7 8">
    <name type="scientific">Alteribacter keqinensis</name>
    <dbReference type="NCBI Taxonomy" id="2483800"/>
    <lineage>
        <taxon>Bacteria</taxon>
        <taxon>Bacillati</taxon>
        <taxon>Bacillota</taxon>
        <taxon>Bacilli</taxon>
        <taxon>Bacillales</taxon>
        <taxon>Bacillaceae</taxon>
        <taxon>Alteribacter</taxon>
    </lineage>
</organism>
<dbReference type="InterPro" id="IPR002295">
    <property type="entry name" value="N4/N6-MTase_EcoPI_Mod-like"/>
</dbReference>
<dbReference type="PROSITE" id="PS00092">
    <property type="entry name" value="N6_MTASE"/>
    <property type="match status" value="1"/>
</dbReference>
<dbReference type="EMBL" id="RHIB01000004">
    <property type="protein sequence ID" value="RNA66212.1"/>
    <property type="molecule type" value="Genomic_DNA"/>
</dbReference>
<evidence type="ECO:0000313" key="8">
    <source>
        <dbReference type="Proteomes" id="UP000278746"/>
    </source>
</evidence>
<evidence type="ECO:0000256" key="4">
    <source>
        <dbReference type="ARBA" id="ARBA00022691"/>
    </source>
</evidence>
<name>A0A3M7TMB0_9BACI</name>
<dbReference type="InterPro" id="IPR002941">
    <property type="entry name" value="DNA_methylase_N4/N6"/>
</dbReference>
<dbReference type="AlphaFoldDB" id="A0A3M7TMB0"/>
<dbReference type="InterPro" id="IPR002052">
    <property type="entry name" value="DNA_methylase_N6_adenine_CS"/>
</dbReference>
<dbReference type="OrthoDB" id="9800801at2"/>
<keyword evidence="8" id="KW-1185">Reference proteome</keyword>
<reference evidence="7 8" key="1">
    <citation type="submission" date="2018-10" db="EMBL/GenBank/DDBJ databases">
        <title>Bacillus Keqinensis sp. nov., a moderately halophilic bacterium isolated from a saline-alkaline lake.</title>
        <authorList>
            <person name="Wang H."/>
        </authorList>
    </citation>
    <scope>NUCLEOTIDE SEQUENCE [LARGE SCALE GENOMIC DNA]</scope>
    <source>
        <strain evidence="7 8">KQ-3</strain>
    </source>
</reference>
<evidence type="ECO:0000256" key="5">
    <source>
        <dbReference type="ARBA" id="ARBA00022747"/>
    </source>
</evidence>
<dbReference type="GO" id="GO:0003677">
    <property type="term" value="F:DNA binding"/>
    <property type="evidence" value="ECO:0007669"/>
    <property type="project" value="InterPro"/>
</dbReference>
<sequence>MSEINLTQNEETNVEKYAFEPIKGYPMLNWKGKRPFRSTQFYPAQLKETHGEPVNGWLNKIFWGDNLQVMSHLLKEYRGKIKLIYIDPPFDSKADYKKTITLNGASANNNYTSFEEKQYTDIWSNDDYLQFMYERLMLMKELLSIDGSIWVHCDWRKSHHLRSILDEIFGPDCFKAQITWRTMTSSGYKGKKSLGRSHADILYYSKSENNYIYNPTYTQMSKGMLERYKHEDEDGRKFKDSYLGDVTPKTVENLKRDNKLYITSNGGYRIKHYLDEAKGTLVDDVWTDISPENSQSKAQTGYPTQKPEKLLERIIKIASNPDDIVFDCFMGSGTTQTAALKLGRKFLGNDINLGSIQTVTKRLLSLTKEIENNGGKLDDTPEDCEKLYTGLSIYNVNNYEIFRNQVEAKRVILEALETQEIKTNTIFDGEKDGRMVKVMPVNRIATKADLNNLITDFDYKLFEKRQQEHPNQPVERILLVCMGHAPDLAAALEQEAGYKLDVEVVDILRDKSNLEFRRDAEADISIEDGQLVIKNFYPLNLLQKLSIMKENVKDWHELVESVMIDWNYDGAVIEPSIVDIPGKNKFVEGTYKVPEEAGTIRVKITDLLSESLEVSVENV</sequence>
<evidence type="ECO:0000259" key="6">
    <source>
        <dbReference type="Pfam" id="PF01555"/>
    </source>
</evidence>
<keyword evidence="3 7" id="KW-0808">Transferase</keyword>
<keyword evidence="2 7" id="KW-0489">Methyltransferase</keyword>
<accession>A0A3M7TMB0</accession>